<feature type="domain" description="HTH cro/C1-type" evidence="5">
    <location>
        <begin position="369"/>
        <end position="404"/>
    </location>
</feature>
<dbReference type="Proteomes" id="UP000232003">
    <property type="component" value="Chromosome"/>
</dbReference>
<dbReference type="InterPro" id="IPR001387">
    <property type="entry name" value="Cro/C1-type_HTH"/>
</dbReference>
<evidence type="ECO:0000256" key="1">
    <source>
        <dbReference type="ARBA" id="ARBA00023015"/>
    </source>
</evidence>
<dbReference type="AlphaFoldDB" id="A0A2K8T3C0"/>
<dbReference type="Gene3D" id="1.10.10.10">
    <property type="entry name" value="Winged helix-like DNA-binding domain superfamily/Winged helix DNA-binding domain"/>
    <property type="match status" value="1"/>
</dbReference>
<accession>A0A2K8T3C0</accession>
<dbReference type="InterPro" id="IPR014284">
    <property type="entry name" value="RNA_pol_sigma-70_dom"/>
</dbReference>
<evidence type="ECO:0000313" key="7">
    <source>
        <dbReference type="Proteomes" id="UP000232003"/>
    </source>
</evidence>
<dbReference type="PANTHER" id="PTHR30385:SF7">
    <property type="entry name" value="RNA POLYMERASE SIGMA FACTOR FLIA"/>
    <property type="match status" value="1"/>
</dbReference>
<keyword evidence="7" id="KW-1185">Reference proteome</keyword>
<dbReference type="PANTHER" id="PTHR30385">
    <property type="entry name" value="SIGMA FACTOR F FLAGELLAR"/>
    <property type="match status" value="1"/>
</dbReference>
<name>A0A2K8T3C0_9NOSO</name>
<dbReference type="GO" id="GO:0003677">
    <property type="term" value="F:DNA binding"/>
    <property type="evidence" value="ECO:0007669"/>
    <property type="project" value="UniProtKB-KW"/>
</dbReference>
<sequence length="547" mass="64156">MVLNFTKNNGIPVLPKRRDNLNKFSTYIVLGSENNQLALQWKHQPSLQRNLKLYEDNHPEFSNLFCHQDKGIDIAIFWRKVAFDESQLIADWEPSNKTQLAYEHLASYFEEKCYWAAKDLCKDRNANSWEEYLCIARLLVYNPLKLKEILAKYNYESANIDTYITNILINHIKFSAEINRFSRWRLLCKKSDKELIEALKVFGIIEPEISLIIFARKYFKQVYLISKVKNPTRTTGKKWIAPDEEDFEKSAQCYNAEKVLPTAPHEVFANSTKVTAKQIQDWMEICIKALKSYPISILPKFSLDAFQSGKFEVKSELQVSEIEWENISSTEDTREQGFLANQANSILSEQLQSMKLDAQKILLLYYGFGLNQKQLADRLGMNQSTISRYLTKSTIKLLEAIARISQPQQWVKQYVRRWLENEYHAPVHSDLIQAALVSAIKKLANEEREILQLYYGEQMDEIKIASQLGISLNEIATRVTKARNILQDKLMQEINVWIKEYLEKWLSNYYKFLLKVVLKNEYKSGKEEFKLEEKISLMETYIQNQLY</sequence>
<dbReference type="InterPro" id="IPR036388">
    <property type="entry name" value="WH-like_DNA-bd_sf"/>
</dbReference>
<dbReference type="PROSITE" id="PS50943">
    <property type="entry name" value="HTH_CROC1"/>
    <property type="match status" value="1"/>
</dbReference>
<dbReference type="Pfam" id="PF08281">
    <property type="entry name" value="Sigma70_r4_2"/>
    <property type="match status" value="1"/>
</dbReference>
<dbReference type="GO" id="GO:0016987">
    <property type="term" value="F:sigma factor activity"/>
    <property type="evidence" value="ECO:0007669"/>
    <property type="project" value="UniProtKB-KW"/>
</dbReference>
<organism evidence="6 7">
    <name type="scientific">Nostoc flagelliforme CCNUN1</name>
    <dbReference type="NCBI Taxonomy" id="2038116"/>
    <lineage>
        <taxon>Bacteria</taxon>
        <taxon>Bacillati</taxon>
        <taxon>Cyanobacteriota</taxon>
        <taxon>Cyanophyceae</taxon>
        <taxon>Nostocales</taxon>
        <taxon>Nostocaceae</taxon>
        <taxon>Nostoc</taxon>
    </lineage>
</organism>
<dbReference type="NCBIfam" id="TIGR02937">
    <property type="entry name" value="sigma70-ECF"/>
    <property type="match status" value="1"/>
</dbReference>
<dbReference type="CDD" id="cd00093">
    <property type="entry name" value="HTH_XRE"/>
    <property type="match status" value="1"/>
</dbReference>
<dbReference type="GO" id="GO:0006352">
    <property type="term" value="P:DNA-templated transcription initiation"/>
    <property type="evidence" value="ECO:0007669"/>
    <property type="project" value="InterPro"/>
</dbReference>
<dbReference type="GO" id="GO:0000428">
    <property type="term" value="C:DNA-directed RNA polymerase complex"/>
    <property type="evidence" value="ECO:0007669"/>
    <property type="project" value="UniProtKB-KW"/>
</dbReference>
<dbReference type="RefSeq" id="WP_100902322.1">
    <property type="nucleotide sequence ID" value="NZ_CAWNNC010000001.1"/>
</dbReference>
<protein>
    <submittedName>
        <fullName evidence="6">DNA-directed RNA polymerase specialized sigma subunit</fullName>
    </submittedName>
</protein>
<reference evidence="6 7" key="1">
    <citation type="submission" date="2017-11" db="EMBL/GenBank/DDBJ databases">
        <title>Complete genome of a free-living desiccation-tolerant cyanobacterium and its photosynthetic adaptation to extreme terrestrial habitat.</title>
        <authorList>
            <person name="Shang J."/>
        </authorList>
    </citation>
    <scope>NUCLEOTIDE SEQUENCE [LARGE SCALE GENOMIC DNA]</scope>
    <source>
        <strain evidence="6 7">CCNUN1</strain>
    </source>
</reference>
<dbReference type="KEGG" id="nfl:COO91_08311"/>
<evidence type="ECO:0000259" key="5">
    <source>
        <dbReference type="PROSITE" id="PS50943"/>
    </source>
</evidence>
<dbReference type="Pfam" id="PF01381">
    <property type="entry name" value="HTH_3"/>
    <property type="match status" value="1"/>
</dbReference>
<evidence type="ECO:0000256" key="4">
    <source>
        <dbReference type="ARBA" id="ARBA00023163"/>
    </source>
</evidence>
<evidence type="ECO:0000313" key="6">
    <source>
        <dbReference type="EMBL" id="AUB42202.1"/>
    </source>
</evidence>
<dbReference type="InterPro" id="IPR013249">
    <property type="entry name" value="RNA_pol_sigma70_r4_t2"/>
</dbReference>
<gene>
    <name evidence="6" type="ORF">COO91_08311</name>
</gene>
<dbReference type="SUPFAM" id="SSF88659">
    <property type="entry name" value="Sigma3 and sigma4 domains of RNA polymerase sigma factors"/>
    <property type="match status" value="2"/>
</dbReference>
<dbReference type="EMBL" id="CP024785">
    <property type="protein sequence ID" value="AUB42202.1"/>
    <property type="molecule type" value="Genomic_DNA"/>
</dbReference>
<evidence type="ECO:0000256" key="2">
    <source>
        <dbReference type="ARBA" id="ARBA00023082"/>
    </source>
</evidence>
<evidence type="ECO:0000256" key="3">
    <source>
        <dbReference type="ARBA" id="ARBA00023125"/>
    </source>
</evidence>
<keyword evidence="4" id="KW-0804">Transcription</keyword>
<proteinExistence type="predicted"/>
<keyword evidence="2" id="KW-0731">Sigma factor</keyword>
<keyword evidence="6" id="KW-0240">DNA-directed RNA polymerase</keyword>
<keyword evidence="1" id="KW-0805">Transcription regulation</keyword>
<keyword evidence="3" id="KW-0238">DNA-binding</keyword>
<dbReference type="InterPro" id="IPR013324">
    <property type="entry name" value="RNA_pol_sigma_r3/r4-like"/>
</dbReference>
<dbReference type="Gene3D" id="1.20.140.160">
    <property type="match status" value="1"/>
</dbReference>
<dbReference type="OrthoDB" id="474800at2"/>